<reference evidence="7 8" key="1">
    <citation type="submission" date="2016-09" db="EMBL/GenBank/DDBJ databases">
        <title>Genomic analysis reveals versatility of anaerobic energy metabolism of Geosporobacter ferrireducens IRF9 of phylum Firmicutes.</title>
        <authorList>
            <person name="Kim S.-J."/>
        </authorList>
    </citation>
    <scope>NUCLEOTIDE SEQUENCE [LARGE SCALE GENOMIC DNA]</scope>
    <source>
        <strain evidence="7 8">IRF9</strain>
    </source>
</reference>
<evidence type="ECO:0000256" key="3">
    <source>
        <dbReference type="ARBA" id="ARBA00023082"/>
    </source>
</evidence>
<dbReference type="InterPro" id="IPR036388">
    <property type="entry name" value="WH-like_DNA-bd_sf"/>
</dbReference>
<dbReference type="RefSeq" id="WP_069977683.1">
    <property type="nucleotide sequence ID" value="NZ_CP017269.1"/>
</dbReference>
<dbReference type="GO" id="GO:0003677">
    <property type="term" value="F:DNA binding"/>
    <property type="evidence" value="ECO:0007669"/>
    <property type="project" value="InterPro"/>
</dbReference>
<dbReference type="InterPro" id="IPR014284">
    <property type="entry name" value="RNA_pol_sigma-70_dom"/>
</dbReference>
<sequence length="178" mass="20908">MMEGEKIIKAQEGDIKAIEEICSVTWEPLYRFIYYKVQNREEAEDITQETYFKAISYMQKSNIRIDKHIAFLKTVALNVLRDKWRKNKRQRINVNLETINPKDTALGDPTEAVAEREAIENALNHLNEEQRTVIDLRIIRGYSVADTAKLMDKKENYVRVLQHRALQNLTKILKNDSK</sequence>
<dbReference type="GO" id="GO:0006352">
    <property type="term" value="P:DNA-templated transcription initiation"/>
    <property type="evidence" value="ECO:0007669"/>
    <property type="project" value="InterPro"/>
</dbReference>
<dbReference type="Gene3D" id="1.10.1740.10">
    <property type="match status" value="1"/>
</dbReference>
<dbReference type="InterPro" id="IPR039425">
    <property type="entry name" value="RNA_pol_sigma-70-like"/>
</dbReference>
<proteinExistence type="inferred from homology"/>
<dbReference type="EMBL" id="CP017269">
    <property type="protein sequence ID" value="AOT70671.1"/>
    <property type="molecule type" value="Genomic_DNA"/>
</dbReference>
<name>A0A1D8GID4_9FIRM</name>
<dbReference type="PANTHER" id="PTHR43133:SF57">
    <property type="entry name" value="RNA POLYMERASE SIGMA-70 FACTOR"/>
    <property type="match status" value="1"/>
</dbReference>
<evidence type="ECO:0000259" key="5">
    <source>
        <dbReference type="Pfam" id="PF04542"/>
    </source>
</evidence>
<keyword evidence="2" id="KW-0805">Transcription regulation</keyword>
<evidence type="ECO:0000256" key="1">
    <source>
        <dbReference type="ARBA" id="ARBA00010641"/>
    </source>
</evidence>
<dbReference type="InterPro" id="IPR013324">
    <property type="entry name" value="RNA_pol_sigma_r3/r4-like"/>
</dbReference>
<dbReference type="AlphaFoldDB" id="A0A1D8GID4"/>
<organism evidence="7 8">
    <name type="scientific">Geosporobacter ferrireducens</name>
    <dbReference type="NCBI Taxonomy" id="1424294"/>
    <lineage>
        <taxon>Bacteria</taxon>
        <taxon>Bacillati</taxon>
        <taxon>Bacillota</taxon>
        <taxon>Clostridia</taxon>
        <taxon>Peptostreptococcales</taxon>
        <taxon>Thermotaleaceae</taxon>
        <taxon>Geosporobacter</taxon>
    </lineage>
</organism>
<evidence type="ECO:0000256" key="4">
    <source>
        <dbReference type="ARBA" id="ARBA00023163"/>
    </source>
</evidence>
<dbReference type="SUPFAM" id="SSF88946">
    <property type="entry name" value="Sigma2 domain of RNA polymerase sigma factors"/>
    <property type="match status" value="1"/>
</dbReference>
<dbReference type="InterPro" id="IPR013325">
    <property type="entry name" value="RNA_pol_sigma_r2"/>
</dbReference>
<dbReference type="InterPro" id="IPR013249">
    <property type="entry name" value="RNA_pol_sigma70_r4_t2"/>
</dbReference>
<dbReference type="Pfam" id="PF04542">
    <property type="entry name" value="Sigma70_r2"/>
    <property type="match status" value="1"/>
</dbReference>
<dbReference type="PANTHER" id="PTHR43133">
    <property type="entry name" value="RNA POLYMERASE ECF-TYPE SIGMA FACTO"/>
    <property type="match status" value="1"/>
</dbReference>
<feature type="domain" description="RNA polymerase sigma-70 region 2" evidence="5">
    <location>
        <begin position="29"/>
        <end position="89"/>
    </location>
</feature>
<dbReference type="NCBIfam" id="TIGR02937">
    <property type="entry name" value="sigma70-ECF"/>
    <property type="match status" value="1"/>
</dbReference>
<accession>A0A1D8GID4</accession>
<dbReference type="Gene3D" id="1.10.10.10">
    <property type="entry name" value="Winged helix-like DNA-binding domain superfamily/Winged helix DNA-binding domain"/>
    <property type="match status" value="1"/>
</dbReference>
<evidence type="ECO:0000259" key="6">
    <source>
        <dbReference type="Pfam" id="PF08281"/>
    </source>
</evidence>
<keyword evidence="8" id="KW-1185">Reference proteome</keyword>
<feature type="domain" description="RNA polymerase sigma factor 70 region 4 type 2" evidence="6">
    <location>
        <begin position="116"/>
        <end position="169"/>
    </location>
</feature>
<evidence type="ECO:0000313" key="8">
    <source>
        <dbReference type="Proteomes" id="UP000095743"/>
    </source>
</evidence>
<dbReference type="Proteomes" id="UP000095743">
    <property type="component" value="Chromosome"/>
</dbReference>
<dbReference type="InterPro" id="IPR007627">
    <property type="entry name" value="RNA_pol_sigma70_r2"/>
</dbReference>
<keyword evidence="4" id="KW-0804">Transcription</keyword>
<evidence type="ECO:0000256" key="2">
    <source>
        <dbReference type="ARBA" id="ARBA00023015"/>
    </source>
</evidence>
<keyword evidence="3" id="KW-0731">Sigma factor</keyword>
<dbReference type="STRING" id="1424294.Gferi_14465"/>
<dbReference type="CDD" id="cd06171">
    <property type="entry name" value="Sigma70_r4"/>
    <property type="match status" value="1"/>
</dbReference>
<evidence type="ECO:0000313" key="7">
    <source>
        <dbReference type="EMBL" id="AOT70671.1"/>
    </source>
</evidence>
<dbReference type="KEGG" id="gfe:Gferi_14465"/>
<protein>
    <submittedName>
        <fullName evidence="7">RNA polymerase subunit sigma-24</fullName>
    </submittedName>
</protein>
<comment type="similarity">
    <text evidence="1">Belongs to the sigma-70 factor family. ECF subfamily.</text>
</comment>
<dbReference type="GO" id="GO:0016987">
    <property type="term" value="F:sigma factor activity"/>
    <property type="evidence" value="ECO:0007669"/>
    <property type="project" value="UniProtKB-KW"/>
</dbReference>
<dbReference type="OrthoDB" id="9784984at2"/>
<dbReference type="Pfam" id="PF08281">
    <property type="entry name" value="Sigma70_r4_2"/>
    <property type="match status" value="1"/>
</dbReference>
<gene>
    <name evidence="7" type="ORF">Gferi_14465</name>
</gene>
<dbReference type="SUPFAM" id="SSF88659">
    <property type="entry name" value="Sigma3 and sigma4 domains of RNA polymerase sigma factors"/>
    <property type="match status" value="1"/>
</dbReference>